<proteinExistence type="predicted"/>
<keyword evidence="1" id="KW-0472">Membrane</keyword>
<name>A0A1B9B938_9BACI</name>
<dbReference type="Proteomes" id="UP000092578">
    <property type="component" value="Unassembled WGS sequence"/>
</dbReference>
<keyword evidence="1" id="KW-0812">Transmembrane</keyword>
<evidence type="ECO:0000313" key="2">
    <source>
        <dbReference type="EMBL" id="OCA92599.1"/>
    </source>
</evidence>
<comment type="caution">
    <text evidence="2">The sequence shown here is derived from an EMBL/GenBank/DDBJ whole genome shotgun (WGS) entry which is preliminary data.</text>
</comment>
<keyword evidence="3" id="KW-1185">Reference proteome</keyword>
<dbReference type="AlphaFoldDB" id="A0A1B9B938"/>
<gene>
    <name evidence="2" type="ORF">A8F95_02570</name>
</gene>
<accession>A0A1B9B938</accession>
<dbReference type="RefSeq" id="WP_065409088.1">
    <property type="nucleotide sequence ID" value="NZ_MAYT01000001.1"/>
</dbReference>
<feature type="transmembrane region" description="Helical" evidence="1">
    <location>
        <begin position="12"/>
        <end position="30"/>
    </location>
</feature>
<evidence type="ECO:0000313" key="3">
    <source>
        <dbReference type="Proteomes" id="UP000092578"/>
    </source>
</evidence>
<evidence type="ECO:0000256" key="1">
    <source>
        <dbReference type="SAM" id="Phobius"/>
    </source>
</evidence>
<protein>
    <recommendedName>
        <fullName evidence="4">DUF5412 domain-containing protein</fullName>
    </recommendedName>
</protein>
<evidence type="ECO:0008006" key="4">
    <source>
        <dbReference type="Google" id="ProtNLM"/>
    </source>
</evidence>
<reference evidence="3" key="1">
    <citation type="submission" date="2016-05" db="EMBL/GenBank/DDBJ databases">
        <authorList>
            <person name="Liu B."/>
            <person name="Wang J."/>
            <person name="Zhu Y."/>
            <person name="Liu G."/>
            <person name="Chen Q."/>
            <person name="Chen Z."/>
            <person name="Lan J."/>
            <person name="Che J."/>
            <person name="Ge C."/>
            <person name="Shi H."/>
            <person name="Pan Z."/>
            <person name="Liu X."/>
        </authorList>
    </citation>
    <scope>NUCLEOTIDE SEQUENCE [LARGE SCALE GENOMIC DNA]</scope>
    <source>
        <strain evidence="3">FJAT-27215</strain>
    </source>
</reference>
<dbReference type="EMBL" id="MAYT01000001">
    <property type="protein sequence ID" value="OCA92599.1"/>
    <property type="molecule type" value="Genomic_DNA"/>
</dbReference>
<sequence>MKNKWFKKLKPLLITAVVLIGLYFAGNYVLNTLFGDMCGNKIVQKLPSPNGDKVAYIFQRDCGATTGTSYQLSILNSDEELPNKSGNAFVSDNQFQIKWITNDKLRVNYNKSSETYEMDKSVGWTKIEYIGN</sequence>
<organism evidence="2 3">
    <name type="scientific">Pseudobacillus wudalianchiensis</name>
    <dbReference type="NCBI Taxonomy" id="1743143"/>
    <lineage>
        <taxon>Bacteria</taxon>
        <taxon>Bacillati</taxon>
        <taxon>Bacillota</taxon>
        <taxon>Bacilli</taxon>
        <taxon>Bacillales</taxon>
        <taxon>Bacillaceae</taxon>
        <taxon>Pseudobacillus</taxon>
    </lineage>
</organism>
<keyword evidence="1" id="KW-1133">Transmembrane helix</keyword>